<dbReference type="STRING" id="1423759.FC92_GL001926"/>
<keyword evidence="1" id="KW-0233">DNA recombination</keyword>
<evidence type="ECO:0000313" key="4">
    <source>
        <dbReference type="Proteomes" id="UP000051448"/>
    </source>
</evidence>
<dbReference type="SUPFAM" id="SSF56349">
    <property type="entry name" value="DNA breaking-rejoining enzymes"/>
    <property type="match status" value="1"/>
</dbReference>
<organism evidence="3 4">
    <name type="scientific">Liquorilactobacillus hordei DSM 19519</name>
    <dbReference type="NCBI Taxonomy" id="1423759"/>
    <lineage>
        <taxon>Bacteria</taxon>
        <taxon>Bacillati</taxon>
        <taxon>Bacillota</taxon>
        <taxon>Bacilli</taxon>
        <taxon>Lactobacillales</taxon>
        <taxon>Lactobacillaceae</taxon>
        <taxon>Liquorilactobacillus</taxon>
    </lineage>
</organism>
<accession>A0A0R1M6L6</accession>
<keyword evidence="4" id="KW-1185">Reference proteome</keyword>
<dbReference type="Pfam" id="PF00589">
    <property type="entry name" value="Phage_integrase"/>
    <property type="match status" value="1"/>
</dbReference>
<dbReference type="InterPro" id="IPR011010">
    <property type="entry name" value="DNA_brk_join_enz"/>
</dbReference>
<dbReference type="AlphaFoldDB" id="A0A0R1M6L6"/>
<proteinExistence type="predicted"/>
<name>A0A0R1M6L6_9LACO</name>
<sequence>MLFFKINFIFLVHSGWVIYQKISMEDIVVPKGNKVARSMDSKVMSADNFSKVKNFLLKYTKENISRNYMVMLIIVFTGMQVGEALALTIDSFDFKENTVTIKQAWKCLEKKVGETKTVNAHRTIPVPPDVLERIKKFCGSTKAASSISPDKDRLIFEDAFSNVPSPSTINSAFKTLQKRLDIEGNFSIHMIRHTIASLLIEKQADIVQVSRLLGHSSPKVTATYYLGLVPDRDFKKRKRLMNLLE</sequence>
<dbReference type="PANTHER" id="PTHR30349">
    <property type="entry name" value="PHAGE INTEGRASE-RELATED"/>
    <property type="match status" value="1"/>
</dbReference>
<dbReference type="Gene3D" id="1.10.443.10">
    <property type="entry name" value="Intergrase catalytic core"/>
    <property type="match status" value="1"/>
</dbReference>
<dbReference type="CDD" id="cd01189">
    <property type="entry name" value="INT_ICEBs1_C_like"/>
    <property type="match status" value="1"/>
</dbReference>
<dbReference type="PATRIC" id="fig|1423759.3.peg.2011"/>
<dbReference type="InterPro" id="IPR013762">
    <property type="entry name" value="Integrase-like_cat_sf"/>
</dbReference>
<dbReference type="InterPro" id="IPR050090">
    <property type="entry name" value="Tyrosine_recombinase_XerCD"/>
</dbReference>
<dbReference type="InterPro" id="IPR002104">
    <property type="entry name" value="Integrase_catalytic"/>
</dbReference>
<feature type="domain" description="Tyr recombinase" evidence="2">
    <location>
        <begin position="39"/>
        <end position="238"/>
    </location>
</feature>
<dbReference type="GO" id="GO:0006310">
    <property type="term" value="P:DNA recombination"/>
    <property type="evidence" value="ECO:0007669"/>
    <property type="project" value="UniProtKB-KW"/>
</dbReference>
<evidence type="ECO:0000259" key="2">
    <source>
        <dbReference type="PROSITE" id="PS51898"/>
    </source>
</evidence>
<evidence type="ECO:0000313" key="3">
    <source>
        <dbReference type="EMBL" id="KRL03901.1"/>
    </source>
</evidence>
<dbReference type="PANTHER" id="PTHR30349:SF64">
    <property type="entry name" value="PROPHAGE INTEGRASE INTD-RELATED"/>
    <property type="match status" value="1"/>
</dbReference>
<dbReference type="PROSITE" id="PS51898">
    <property type="entry name" value="TYR_RECOMBINASE"/>
    <property type="match status" value="1"/>
</dbReference>
<protein>
    <submittedName>
        <fullName evidence="3">Prophage Lp2 protein 2, integrase</fullName>
    </submittedName>
</protein>
<dbReference type="EMBL" id="AZDX01000061">
    <property type="protein sequence ID" value="KRL03901.1"/>
    <property type="molecule type" value="Genomic_DNA"/>
</dbReference>
<dbReference type="GO" id="GO:0003677">
    <property type="term" value="F:DNA binding"/>
    <property type="evidence" value="ECO:0007669"/>
    <property type="project" value="InterPro"/>
</dbReference>
<dbReference type="Proteomes" id="UP000051448">
    <property type="component" value="Unassembled WGS sequence"/>
</dbReference>
<gene>
    <name evidence="3" type="ORF">FC92_GL001926</name>
</gene>
<evidence type="ECO:0000256" key="1">
    <source>
        <dbReference type="ARBA" id="ARBA00023172"/>
    </source>
</evidence>
<comment type="caution">
    <text evidence="3">The sequence shown here is derived from an EMBL/GenBank/DDBJ whole genome shotgun (WGS) entry which is preliminary data.</text>
</comment>
<reference evidence="3 4" key="1">
    <citation type="journal article" date="2015" name="Genome Announc.">
        <title>Expanding the biotechnology potential of lactobacilli through comparative genomics of 213 strains and associated genera.</title>
        <authorList>
            <person name="Sun Z."/>
            <person name="Harris H.M."/>
            <person name="McCann A."/>
            <person name="Guo C."/>
            <person name="Argimon S."/>
            <person name="Zhang W."/>
            <person name="Yang X."/>
            <person name="Jeffery I.B."/>
            <person name="Cooney J.C."/>
            <person name="Kagawa T.F."/>
            <person name="Liu W."/>
            <person name="Song Y."/>
            <person name="Salvetti E."/>
            <person name="Wrobel A."/>
            <person name="Rasinkangas P."/>
            <person name="Parkhill J."/>
            <person name="Rea M.C."/>
            <person name="O'Sullivan O."/>
            <person name="Ritari J."/>
            <person name="Douillard F.P."/>
            <person name="Paul Ross R."/>
            <person name="Yang R."/>
            <person name="Briner A.E."/>
            <person name="Felis G.E."/>
            <person name="de Vos W.M."/>
            <person name="Barrangou R."/>
            <person name="Klaenhammer T.R."/>
            <person name="Caufield P.W."/>
            <person name="Cui Y."/>
            <person name="Zhang H."/>
            <person name="O'Toole P.W."/>
        </authorList>
    </citation>
    <scope>NUCLEOTIDE SEQUENCE [LARGE SCALE GENOMIC DNA]</scope>
    <source>
        <strain evidence="3 4">DSM 19519</strain>
    </source>
</reference>
<dbReference type="GO" id="GO:0015074">
    <property type="term" value="P:DNA integration"/>
    <property type="evidence" value="ECO:0007669"/>
    <property type="project" value="InterPro"/>
</dbReference>